<organism evidence="2 3">
    <name type="scientific">Nemorincola caseinilytica</name>
    <dbReference type="NCBI Taxonomy" id="2054315"/>
    <lineage>
        <taxon>Bacteria</taxon>
        <taxon>Pseudomonadati</taxon>
        <taxon>Bacteroidota</taxon>
        <taxon>Chitinophagia</taxon>
        <taxon>Chitinophagales</taxon>
        <taxon>Chitinophagaceae</taxon>
        <taxon>Nemorincola</taxon>
    </lineage>
</organism>
<evidence type="ECO:0000259" key="1">
    <source>
        <dbReference type="Pfam" id="PF19502"/>
    </source>
</evidence>
<dbReference type="RefSeq" id="WP_345084161.1">
    <property type="nucleotide sequence ID" value="NZ_BAABFA010000019.1"/>
</dbReference>
<proteinExistence type="predicted"/>
<gene>
    <name evidence="2" type="ORF">GCM10023093_27090</name>
</gene>
<sequence length="157" mass="17822">MILAQDLADFIELLNRHKVRYMVVGGYALAFHGKPRYTGDIDIWIEISEKNAAKLLRVIRDFGMTALGFVKEDFLKEGYISQIGMPPLRIDILNSIDGVAFAEAYERAEVVEMDHIKIYYISLRDFIKNKEATGRKKDLADIKEIKGAAAGKKKRGK</sequence>
<name>A0ABP8NKH2_9BACT</name>
<dbReference type="Gene3D" id="3.30.460.40">
    <property type="match status" value="1"/>
</dbReference>
<dbReference type="EMBL" id="BAABFA010000019">
    <property type="protein sequence ID" value="GAA4468797.1"/>
    <property type="molecule type" value="Genomic_DNA"/>
</dbReference>
<dbReference type="GO" id="GO:0016740">
    <property type="term" value="F:transferase activity"/>
    <property type="evidence" value="ECO:0007669"/>
    <property type="project" value="UniProtKB-KW"/>
</dbReference>
<dbReference type="InterPro" id="IPR045792">
    <property type="entry name" value="DUF6036"/>
</dbReference>
<accession>A0ABP8NKH2</accession>
<evidence type="ECO:0000313" key="3">
    <source>
        <dbReference type="Proteomes" id="UP001500067"/>
    </source>
</evidence>
<reference evidence="3" key="1">
    <citation type="journal article" date="2019" name="Int. J. Syst. Evol. Microbiol.">
        <title>The Global Catalogue of Microorganisms (GCM) 10K type strain sequencing project: providing services to taxonomists for standard genome sequencing and annotation.</title>
        <authorList>
            <consortium name="The Broad Institute Genomics Platform"/>
            <consortium name="The Broad Institute Genome Sequencing Center for Infectious Disease"/>
            <person name="Wu L."/>
            <person name="Ma J."/>
        </authorList>
    </citation>
    <scope>NUCLEOTIDE SEQUENCE [LARGE SCALE GENOMIC DNA]</scope>
    <source>
        <strain evidence="3">JCM 32105</strain>
    </source>
</reference>
<comment type="caution">
    <text evidence="2">The sequence shown here is derived from an EMBL/GenBank/DDBJ whole genome shotgun (WGS) entry which is preliminary data.</text>
</comment>
<dbReference type="InterPro" id="IPR043519">
    <property type="entry name" value="NT_sf"/>
</dbReference>
<dbReference type="SUPFAM" id="SSF81301">
    <property type="entry name" value="Nucleotidyltransferase"/>
    <property type="match status" value="1"/>
</dbReference>
<dbReference type="Proteomes" id="UP001500067">
    <property type="component" value="Unassembled WGS sequence"/>
</dbReference>
<keyword evidence="3" id="KW-1185">Reference proteome</keyword>
<protein>
    <submittedName>
        <fullName evidence="2">Nucleotidyl transferase AbiEii/AbiGii toxin family protein</fullName>
    </submittedName>
</protein>
<feature type="domain" description="DUF6036" evidence="1">
    <location>
        <begin position="10"/>
        <end position="144"/>
    </location>
</feature>
<evidence type="ECO:0000313" key="2">
    <source>
        <dbReference type="EMBL" id="GAA4468797.1"/>
    </source>
</evidence>
<dbReference type="Pfam" id="PF19502">
    <property type="entry name" value="DUF6036"/>
    <property type="match status" value="1"/>
</dbReference>
<keyword evidence="2" id="KW-0808">Transferase</keyword>